<dbReference type="GO" id="GO:0042619">
    <property type="term" value="P:poly-hydroxybutyrate biosynthetic process"/>
    <property type="evidence" value="ECO:0007669"/>
    <property type="project" value="InterPro"/>
</dbReference>
<keyword evidence="1" id="KW-0808">Transferase</keyword>
<dbReference type="InterPro" id="IPR029058">
    <property type="entry name" value="AB_hydrolase_fold"/>
</dbReference>
<dbReference type="InterPro" id="IPR010941">
    <property type="entry name" value="PhaC_N"/>
</dbReference>
<gene>
    <name evidence="4" type="ORF">HMPREF2130_05075</name>
</gene>
<dbReference type="PANTHER" id="PTHR36837">
    <property type="entry name" value="POLY(3-HYDROXYALKANOATE) POLYMERASE SUBUNIT PHAC"/>
    <property type="match status" value="1"/>
</dbReference>
<evidence type="ECO:0000313" key="4">
    <source>
        <dbReference type="EMBL" id="KGF30973.1"/>
    </source>
</evidence>
<organism evidence="4 5">
    <name type="scientific">Oligella urethralis DNF00040</name>
    <dbReference type="NCBI Taxonomy" id="1401065"/>
    <lineage>
        <taxon>Bacteria</taxon>
        <taxon>Pseudomonadati</taxon>
        <taxon>Pseudomonadota</taxon>
        <taxon>Betaproteobacteria</taxon>
        <taxon>Burkholderiales</taxon>
        <taxon>Alcaligenaceae</taxon>
        <taxon>Oligella</taxon>
    </lineage>
</organism>
<dbReference type="OrthoDB" id="7208816at2"/>
<sequence>MEQFNLANNPWLASWNNLTSSADWEVFKSDFVKKFQHLMQLSQEGNLPELRDRRFRDAAWAENPQLHLLAHLYVLSSETVEKMTAKFDLPKRMQERLQFSVDQWLAAIAPSNFFSFNAEALKAFQDTSGESLQKGMQNWMDDLRKGRMTQTDETAFEVGVDLAVTEGSVVFENKFFQLIQYQAKLEQVFETPMLLVPPCINKFYVMDLQKDESLVQYLVEQGHNTYLISWRNPLSSDDDGISEATWDDYIEHGILKAMEVVQAISGQPQLNVTAFCVGGTMTATAISVLKARGIDIVKSLTLLTTFLDFSETGVLDVFIDESMVLRNELKLGKGGLASADMLNSTFSWLRPNELVWNYVVSRYFKGEAPAAFNILYWNADSTNLPGPFYAWYLRNTYLENNLAKPDHAVVCGEKINFGRIDIPSFVYASIADHIVPWDSGFASAKLISGPVRFVLGASGHIAGVINPPHKNRRNYWVNENTPDELNRAQSAGDWLAEATEKPGSWWPAWAEWLAQQGGRKIRARKTMGSRQYPVIEPAPGRYVKVKAIS</sequence>
<dbReference type="SUPFAM" id="SSF53474">
    <property type="entry name" value="alpha/beta-Hydrolases"/>
    <property type="match status" value="1"/>
</dbReference>
<dbReference type="PANTHER" id="PTHR36837:SF5">
    <property type="entry name" value="POLY-3-HYDROXYBUTYRATE SYNTHASE"/>
    <property type="match status" value="1"/>
</dbReference>
<keyword evidence="2" id="KW-0012">Acyltransferase</keyword>
<comment type="caution">
    <text evidence="4">The sequence shown here is derived from an EMBL/GenBank/DDBJ whole genome shotgun (WGS) entry which is preliminary data.</text>
</comment>
<keyword evidence="5" id="KW-1185">Reference proteome</keyword>
<protein>
    <submittedName>
        <fullName evidence="4">Poly(3-hydroxyalkanoate) polymerase</fullName>
    </submittedName>
</protein>
<dbReference type="Gene3D" id="3.40.50.1820">
    <property type="entry name" value="alpha/beta hydrolase"/>
    <property type="match status" value="1"/>
</dbReference>
<dbReference type="RefSeq" id="WP_036558723.1">
    <property type="nucleotide sequence ID" value="NZ_JRNI01000018.1"/>
</dbReference>
<reference evidence="4 5" key="1">
    <citation type="submission" date="2014-07" db="EMBL/GenBank/DDBJ databases">
        <authorList>
            <person name="McCorrison J."/>
            <person name="Sanka R."/>
            <person name="Torralba M."/>
            <person name="Gillis M."/>
            <person name="Haft D.H."/>
            <person name="Methe B."/>
            <person name="Sutton G."/>
            <person name="Nelson K.E."/>
        </authorList>
    </citation>
    <scope>NUCLEOTIDE SEQUENCE [LARGE SCALE GENOMIC DNA]</scope>
    <source>
        <strain evidence="4 5">DNF00040</strain>
    </source>
</reference>
<evidence type="ECO:0000256" key="2">
    <source>
        <dbReference type="ARBA" id="ARBA00023315"/>
    </source>
</evidence>
<evidence type="ECO:0000256" key="1">
    <source>
        <dbReference type="ARBA" id="ARBA00022679"/>
    </source>
</evidence>
<feature type="domain" description="Poly-beta-hydroxybutyrate polymerase N-terminal" evidence="3">
    <location>
        <begin position="51"/>
        <end position="218"/>
    </location>
</feature>
<dbReference type="EMBL" id="JRNI01000018">
    <property type="protein sequence ID" value="KGF30973.1"/>
    <property type="molecule type" value="Genomic_DNA"/>
</dbReference>
<evidence type="ECO:0000313" key="5">
    <source>
        <dbReference type="Proteomes" id="UP000029629"/>
    </source>
</evidence>
<dbReference type="AlphaFoldDB" id="A0A095Z8J6"/>
<dbReference type="GO" id="GO:0016746">
    <property type="term" value="F:acyltransferase activity"/>
    <property type="evidence" value="ECO:0007669"/>
    <property type="project" value="UniProtKB-KW"/>
</dbReference>
<dbReference type="InterPro" id="IPR051321">
    <property type="entry name" value="PHA/PHB_synthase"/>
</dbReference>
<dbReference type="Pfam" id="PF07167">
    <property type="entry name" value="PhaC_N"/>
    <property type="match status" value="1"/>
</dbReference>
<dbReference type="eggNOG" id="COG3243">
    <property type="taxonomic scope" value="Bacteria"/>
</dbReference>
<accession>A0A095Z8J6</accession>
<evidence type="ECO:0000259" key="3">
    <source>
        <dbReference type="Pfam" id="PF07167"/>
    </source>
</evidence>
<name>A0A095Z8J6_9BURK</name>
<proteinExistence type="predicted"/>
<dbReference type="Proteomes" id="UP000029629">
    <property type="component" value="Unassembled WGS sequence"/>
</dbReference>